<accession>A0A445BU43</accession>
<evidence type="ECO:0000313" key="2">
    <source>
        <dbReference type="Proteomes" id="UP000289738"/>
    </source>
</evidence>
<proteinExistence type="predicted"/>
<comment type="caution">
    <text evidence="1">The sequence shown here is derived from an EMBL/GenBank/DDBJ whole genome shotgun (WGS) entry which is preliminary data.</text>
</comment>
<reference evidence="1 2" key="1">
    <citation type="submission" date="2019-01" db="EMBL/GenBank/DDBJ databases">
        <title>Sequencing of cultivated peanut Arachis hypogaea provides insights into genome evolution and oil improvement.</title>
        <authorList>
            <person name="Chen X."/>
        </authorList>
    </citation>
    <scope>NUCLEOTIDE SEQUENCE [LARGE SCALE GENOMIC DNA]</scope>
    <source>
        <strain evidence="2">cv. Fuhuasheng</strain>
        <tissue evidence="1">Leaves</tissue>
    </source>
</reference>
<gene>
    <name evidence="1" type="ORF">Ahy_A08g038599</name>
</gene>
<organism evidence="1 2">
    <name type="scientific">Arachis hypogaea</name>
    <name type="common">Peanut</name>
    <dbReference type="NCBI Taxonomy" id="3818"/>
    <lineage>
        <taxon>Eukaryota</taxon>
        <taxon>Viridiplantae</taxon>
        <taxon>Streptophyta</taxon>
        <taxon>Embryophyta</taxon>
        <taxon>Tracheophyta</taxon>
        <taxon>Spermatophyta</taxon>
        <taxon>Magnoliopsida</taxon>
        <taxon>eudicotyledons</taxon>
        <taxon>Gunneridae</taxon>
        <taxon>Pentapetalae</taxon>
        <taxon>rosids</taxon>
        <taxon>fabids</taxon>
        <taxon>Fabales</taxon>
        <taxon>Fabaceae</taxon>
        <taxon>Papilionoideae</taxon>
        <taxon>50 kb inversion clade</taxon>
        <taxon>dalbergioids sensu lato</taxon>
        <taxon>Dalbergieae</taxon>
        <taxon>Pterocarpus clade</taxon>
        <taxon>Arachis</taxon>
    </lineage>
</organism>
<sequence>MISLPSLARLRPLFRACTNACMKESVFYSFPWRSWAPATTFAHLDATTVISRGLAAKVPLCMQRDAQPLIYLRIIWPSDLGIPEGFEFVDLKCAGIPTSSGYTYFAYNKDHTFWVAGWVVPLLWYNTKRDSHLGTQTWQQYSERSC</sequence>
<name>A0A445BU43_ARAHY</name>
<keyword evidence="2" id="KW-1185">Reference proteome</keyword>
<evidence type="ECO:0000313" key="1">
    <source>
        <dbReference type="EMBL" id="RYR42138.1"/>
    </source>
</evidence>
<dbReference type="AlphaFoldDB" id="A0A445BU43"/>
<dbReference type="EMBL" id="SDMP01000008">
    <property type="protein sequence ID" value="RYR42138.1"/>
    <property type="molecule type" value="Genomic_DNA"/>
</dbReference>
<dbReference type="Proteomes" id="UP000289738">
    <property type="component" value="Chromosome A08"/>
</dbReference>
<protein>
    <submittedName>
        <fullName evidence="1">Uncharacterized protein</fullName>
    </submittedName>
</protein>